<evidence type="ECO:0000256" key="3">
    <source>
        <dbReference type="ARBA" id="ARBA00009677"/>
    </source>
</evidence>
<dbReference type="PROSITE" id="PS00588">
    <property type="entry name" value="FLAGELLA_BB_ROD"/>
    <property type="match status" value="1"/>
</dbReference>
<organism evidence="10 11">
    <name type="scientific">Rhodosalinus sediminis</name>
    <dbReference type="NCBI Taxonomy" id="1940533"/>
    <lineage>
        <taxon>Bacteria</taxon>
        <taxon>Pseudomonadati</taxon>
        <taxon>Pseudomonadota</taxon>
        <taxon>Alphaproteobacteria</taxon>
        <taxon>Rhodobacterales</taxon>
        <taxon>Paracoccaceae</taxon>
        <taxon>Rhodosalinus</taxon>
    </lineage>
</organism>
<protein>
    <recommendedName>
        <fullName evidence="4">Flagellar hook-associated protein 1</fullName>
    </recommendedName>
</protein>
<dbReference type="Proteomes" id="UP000257131">
    <property type="component" value="Unassembled WGS sequence"/>
</dbReference>
<dbReference type="PANTHER" id="PTHR30033:SF2">
    <property type="entry name" value="FLAGELLAR HOOK PROTEIN"/>
    <property type="match status" value="1"/>
</dbReference>
<accession>A0A3D9BY26</accession>
<sequence>MSDIFNTAFQGLTAYRKALSVTGENIANVDSEGYHRRDVLLDPAGGARGSVLSEGRSDSGLRGTDVRRALDWLAAARSRTAASDKAAADVLAPTLETLEGRLTEGGPREALSGMMRALAQAAAAPQNDGVRATVLAAGETLAASVADLGRDIDRMARGLSDRAAQTVTGANTTLEALARVQREIAGAGDGDSLAPLLDRRDRLVTDLAETVGVTVEPDARDPDLVRITLGDKPGRPALLDRGSAAHLDVDAQGTLTVRPPAVGAPAQTHVPETGRLGGLSQTLGALRATAGTLDGWAQKIADDMAAVHADGRTRAGDPGGALFSLDGWTVRPALANTGSAAAEVTAADAATAPAGELTFVRESGVWRGYDASGTEFATGADRIDVPGLSVTFPGEAADGDRFTLAPNHGAAENMRFLPTDPGQLAAGGAITVSPDSANTGGATLAVARTGPHTDAIDVRIRDAATGEVAIHDAADGDAIATDKLDADGRVSAGALSLTLTGAAATGDSYRVVFDSPGAADNRTFAALADLATEDPSSGLGGFGARYDDILADFGAQVSAARTRQEGTAAVKDRADRAMAEVSGVDLDTEAARLSSYQQAYEANARALNVAREIFETLLNSM</sequence>
<evidence type="ECO:0000259" key="7">
    <source>
        <dbReference type="Pfam" id="PF00460"/>
    </source>
</evidence>
<keyword evidence="5" id="KW-0964">Secreted</keyword>
<comment type="similarity">
    <text evidence="3">Belongs to the flagella basal body rod proteins family.</text>
</comment>
<evidence type="ECO:0000259" key="9">
    <source>
        <dbReference type="Pfam" id="PF22638"/>
    </source>
</evidence>
<dbReference type="GO" id="GO:0009425">
    <property type="term" value="C:bacterial-type flagellum basal body"/>
    <property type="evidence" value="ECO:0007669"/>
    <property type="project" value="UniProtKB-SubCell"/>
</dbReference>
<comment type="caution">
    <text evidence="10">The sequence shown here is derived from an EMBL/GenBank/DDBJ whole genome shotgun (WGS) entry which is preliminary data.</text>
</comment>
<reference evidence="10 11" key="1">
    <citation type="journal article" date="2017" name="Int. J. Syst. Evol. Microbiol.">
        <title>Rhodosalinus sediminis gen. nov., sp. nov., isolated from marine saltern.</title>
        <authorList>
            <person name="Guo L.Y."/>
            <person name="Ling S.K."/>
            <person name="Li C.M."/>
            <person name="Chen G.J."/>
            <person name="Du Z.J."/>
        </authorList>
    </citation>
    <scope>NUCLEOTIDE SEQUENCE [LARGE SCALE GENOMIC DNA]</scope>
    <source>
        <strain evidence="10 11">WDN1C137</strain>
    </source>
</reference>
<evidence type="ECO:0000313" key="11">
    <source>
        <dbReference type="Proteomes" id="UP000257131"/>
    </source>
</evidence>
<proteinExistence type="inferred from homology"/>
<evidence type="ECO:0000256" key="5">
    <source>
        <dbReference type="ARBA" id="ARBA00022525"/>
    </source>
</evidence>
<gene>
    <name evidence="10" type="ORF">DRV84_02130</name>
</gene>
<dbReference type="GO" id="GO:0009424">
    <property type="term" value="C:bacterial-type flagellum hook"/>
    <property type="evidence" value="ECO:0007669"/>
    <property type="project" value="InterPro"/>
</dbReference>
<dbReference type="SUPFAM" id="SSF64518">
    <property type="entry name" value="Phase 1 flagellin"/>
    <property type="match status" value="2"/>
</dbReference>
<evidence type="ECO:0000259" key="8">
    <source>
        <dbReference type="Pfam" id="PF06429"/>
    </source>
</evidence>
<evidence type="ECO:0000256" key="6">
    <source>
        <dbReference type="ARBA" id="ARBA00023143"/>
    </source>
</evidence>
<feature type="domain" description="Flagellar hook-associated protein FlgK helical" evidence="9">
    <location>
        <begin position="105"/>
        <end position="323"/>
    </location>
</feature>
<evidence type="ECO:0000256" key="4">
    <source>
        <dbReference type="ARBA" id="ARBA00016244"/>
    </source>
</evidence>
<dbReference type="Pfam" id="PF22638">
    <property type="entry name" value="FlgK_D1"/>
    <property type="match status" value="1"/>
</dbReference>
<dbReference type="GO" id="GO:0044780">
    <property type="term" value="P:bacterial-type flagellum assembly"/>
    <property type="evidence" value="ECO:0007669"/>
    <property type="project" value="InterPro"/>
</dbReference>
<feature type="domain" description="Flagellar basal-body/hook protein C-terminal" evidence="8">
    <location>
        <begin position="578"/>
        <end position="619"/>
    </location>
</feature>
<keyword evidence="11" id="KW-1185">Reference proteome</keyword>
<dbReference type="InterPro" id="IPR002371">
    <property type="entry name" value="FlgK"/>
</dbReference>
<keyword evidence="6" id="KW-0975">Bacterial flagellum</keyword>
<evidence type="ECO:0000256" key="1">
    <source>
        <dbReference type="ARBA" id="ARBA00004117"/>
    </source>
</evidence>
<comment type="subcellular location">
    <subcellularLocation>
        <location evidence="1">Bacterial flagellum basal body</location>
    </subcellularLocation>
    <subcellularLocation>
        <location evidence="2">Secreted</location>
    </subcellularLocation>
</comment>
<evidence type="ECO:0000256" key="2">
    <source>
        <dbReference type="ARBA" id="ARBA00004613"/>
    </source>
</evidence>
<dbReference type="InterPro" id="IPR053927">
    <property type="entry name" value="FlgK_helical"/>
</dbReference>
<evidence type="ECO:0000313" key="10">
    <source>
        <dbReference type="EMBL" id="REC58388.1"/>
    </source>
</evidence>
<dbReference type="OrthoDB" id="7181295at2"/>
<dbReference type="InterPro" id="IPR010930">
    <property type="entry name" value="Flg_bb/hook_C_dom"/>
</dbReference>
<feature type="domain" description="Flagellar basal body rod protein N-terminal" evidence="7">
    <location>
        <begin position="5"/>
        <end position="34"/>
    </location>
</feature>
<name>A0A3D9BY26_9RHOB</name>
<dbReference type="AlphaFoldDB" id="A0A3D9BY26"/>
<dbReference type="PANTHER" id="PTHR30033">
    <property type="entry name" value="FLAGELLAR HOOK-ASSOCIATED PROTEIN 1"/>
    <property type="match status" value="1"/>
</dbReference>
<dbReference type="InterPro" id="IPR001444">
    <property type="entry name" value="Flag_bb_rod_N"/>
</dbReference>
<dbReference type="EMBL" id="QOHR01000002">
    <property type="protein sequence ID" value="REC58388.1"/>
    <property type="molecule type" value="Genomic_DNA"/>
</dbReference>
<dbReference type="GO" id="GO:0005576">
    <property type="term" value="C:extracellular region"/>
    <property type="evidence" value="ECO:0007669"/>
    <property type="project" value="UniProtKB-SubCell"/>
</dbReference>
<dbReference type="Pfam" id="PF00460">
    <property type="entry name" value="Flg_bb_rod"/>
    <property type="match status" value="1"/>
</dbReference>
<dbReference type="RefSeq" id="WP_115978160.1">
    <property type="nucleotide sequence ID" value="NZ_QOHR01000002.1"/>
</dbReference>
<dbReference type="Pfam" id="PF06429">
    <property type="entry name" value="Flg_bbr_C"/>
    <property type="match status" value="1"/>
</dbReference>
<dbReference type="InterPro" id="IPR019776">
    <property type="entry name" value="Flagellar_basal_body_rod_CS"/>
</dbReference>
<dbReference type="GO" id="GO:0005198">
    <property type="term" value="F:structural molecule activity"/>
    <property type="evidence" value="ECO:0007669"/>
    <property type="project" value="InterPro"/>
</dbReference>